<dbReference type="Proteomes" id="UP000055611">
    <property type="component" value="Chromosome"/>
</dbReference>
<dbReference type="EMBL" id="SOBK01000008">
    <property type="protein sequence ID" value="TDT87463.1"/>
    <property type="molecule type" value="Genomic_DNA"/>
</dbReference>
<evidence type="ECO:0000313" key="7">
    <source>
        <dbReference type="Proteomes" id="UP000295506"/>
    </source>
</evidence>
<reference evidence="5 7" key="2">
    <citation type="submission" date="2019-03" db="EMBL/GenBank/DDBJ databases">
        <title>Genomic Encyclopedia of Type Strains, Phase IV (KMG-IV): sequencing the most valuable type-strain genomes for metagenomic binning, comparative biology and taxonomic classification.</title>
        <authorList>
            <person name="Goeker M."/>
        </authorList>
    </citation>
    <scope>NUCLEOTIDE SEQUENCE [LARGE SCALE GENOMIC DNA]</scope>
    <source>
        <strain evidence="5 7">DSM 101483</strain>
    </source>
</reference>
<evidence type="ECO:0000256" key="1">
    <source>
        <dbReference type="SAM" id="MobiDB-lite"/>
    </source>
</evidence>
<dbReference type="OrthoDB" id="5457863at2"/>
<sequence>MSKTFRQWVLLLAVCAAAGLSVFPPAARGADEPRSQVRMTVDFTVLPVVLPDGSESPAMPAQPESAEESADNGQEADVPVAPEPAPEAQAAPETEAAPAIQPAPEPAPAGPGQILSVSLEETGAGPRLAIATDREVADTSYFNLDDPKRLVVDLKGQWNHKGSSVIRSDGPTVLHVVMGEHPDRFRLVIYFRTPPEGALEPTITRSENELIVAVPLP</sequence>
<keyword evidence="2" id="KW-0732">Signal</keyword>
<dbReference type="Pfam" id="PF11741">
    <property type="entry name" value="AMIN"/>
    <property type="match status" value="1"/>
</dbReference>
<dbReference type="RefSeq" id="WP_066799402.1">
    <property type="nucleotide sequence ID" value="NZ_CP014206.1"/>
</dbReference>
<evidence type="ECO:0000256" key="2">
    <source>
        <dbReference type="SAM" id="SignalP"/>
    </source>
</evidence>
<dbReference type="AlphaFoldDB" id="A0A140D9J2"/>
<accession>A0A140D9J2</accession>
<feature type="signal peptide" evidence="2">
    <location>
        <begin position="1"/>
        <end position="26"/>
    </location>
</feature>
<evidence type="ECO:0000313" key="5">
    <source>
        <dbReference type="EMBL" id="TDT87463.1"/>
    </source>
</evidence>
<evidence type="ECO:0000259" key="3">
    <source>
        <dbReference type="Pfam" id="PF11741"/>
    </source>
</evidence>
<organism evidence="5 7">
    <name type="scientific">Pseudodesulfovibrio indicus</name>
    <dbReference type="NCBI Taxonomy" id="1716143"/>
    <lineage>
        <taxon>Bacteria</taxon>
        <taxon>Pseudomonadati</taxon>
        <taxon>Thermodesulfobacteriota</taxon>
        <taxon>Desulfovibrionia</taxon>
        <taxon>Desulfovibrionales</taxon>
        <taxon>Desulfovibrionaceae</taxon>
    </lineage>
</organism>
<name>A0A140D9J2_9BACT</name>
<dbReference type="KEGG" id="dej:AWY79_01405"/>
<dbReference type="Proteomes" id="UP000295506">
    <property type="component" value="Unassembled WGS sequence"/>
</dbReference>
<feature type="region of interest" description="Disordered" evidence="1">
    <location>
        <begin position="51"/>
        <end position="113"/>
    </location>
</feature>
<reference evidence="4 6" key="1">
    <citation type="journal article" date="2016" name="Front. Microbiol.">
        <title>Genome Sequence of the Piezophilic, Mesophilic Sulfate-Reducing Bacterium Desulfovibrio indicus J2T.</title>
        <authorList>
            <person name="Cao J."/>
            <person name="Maignien L."/>
            <person name="Shao Z."/>
            <person name="Alain K."/>
            <person name="Jebbar M."/>
        </authorList>
    </citation>
    <scope>NUCLEOTIDE SEQUENCE [LARGE SCALE GENOMIC DNA]</scope>
    <source>
        <strain evidence="4 6">J2</strain>
    </source>
</reference>
<dbReference type="InterPro" id="IPR021731">
    <property type="entry name" value="AMIN_dom"/>
</dbReference>
<keyword evidence="6" id="KW-1185">Reference proteome</keyword>
<feature type="domain" description="AMIN" evidence="3">
    <location>
        <begin position="120"/>
        <end position="195"/>
    </location>
</feature>
<evidence type="ECO:0000313" key="4">
    <source>
        <dbReference type="EMBL" id="AMK09859.1"/>
    </source>
</evidence>
<protein>
    <submittedName>
        <fullName evidence="5">AMIN domain-containing protein</fullName>
    </submittedName>
</protein>
<feature type="chain" id="PRO_5044262386" evidence="2">
    <location>
        <begin position="27"/>
        <end position="217"/>
    </location>
</feature>
<feature type="compositionally biased region" description="Low complexity" evidence="1">
    <location>
        <begin position="75"/>
        <end position="100"/>
    </location>
</feature>
<dbReference type="EMBL" id="CP014206">
    <property type="protein sequence ID" value="AMK09859.1"/>
    <property type="molecule type" value="Genomic_DNA"/>
</dbReference>
<gene>
    <name evidence="4" type="ORF">AWY79_01405</name>
    <name evidence="5" type="ORF">EDC59_108129</name>
</gene>
<evidence type="ECO:0000313" key="6">
    <source>
        <dbReference type="Proteomes" id="UP000055611"/>
    </source>
</evidence>
<proteinExistence type="predicted"/>
<dbReference type="Gene3D" id="2.60.40.3500">
    <property type="match status" value="1"/>
</dbReference>